<dbReference type="GO" id="GO:0030855">
    <property type="term" value="P:epithelial cell differentiation"/>
    <property type="evidence" value="ECO:0007669"/>
    <property type="project" value="TreeGrafter"/>
</dbReference>
<dbReference type="SMART" id="SM01391">
    <property type="entry name" value="Filament"/>
    <property type="match status" value="3"/>
</dbReference>
<dbReference type="OrthoDB" id="2441647at2759"/>
<keyword evidence="2 4" id="KW-0403">Intermediate filament</keyword>
<dbReference type="PROSITE" id="PS00226">
    <property type="entry name" value="IF_ROD_1"/>
    <property type="match status" value="3"/>
</dbReference>
<dbReference type="FunFam" id="1.20.5.170:FF:000002">
    <property type="entry name" value="Type I keratin KA11"/>
    <property type="match status" value="3"/>
</dbReference>
<dbReference type="GO" id="GO:0005198">
    <property type="term" value="F:structural molecule activity"/>
    <property type="evidence" value="ECO:0007669"/>
    <property type="project" value="InterPro"/>
</dbReference>
<keyword evidence="8" id="KW-1185">Reference proteome</keyword>
<dbReference type="GO" id="GO:0045109">
    <property type="term" value="P:intermediate filament organization"/>
    <property type="evidence" value="ECO:0007669"/>
    <property type="project" value="TreeGrafter"/>
</dbReference>
<reference evidence="7 8" key="1">
    <citation type="submission" date="2018-07" db="EMBL/GenBank/DDBJ databases">
        <title>A high quality draft genome assembly of the barn swallow (H. rustica rustica).</title>
        <authorList>
            <person name="Formenti G."/>
            <person name="Chiara M."/>
            <person name="Poveda L."/>
            <person name="Francoijs K.-J."/>
            <person name="Bonisoli-Alquati A."/>
            <person name="Canova L."/>
            <person name="Gianfranceschi L."/>
            <person name="Horner D.S."/>
            <person name="Saino N."/>
        </authorList>
    </citation>
    <scope>NUCLEOTIDE SEQUENCE [LARGE SCALE GENOMIC DNA]</scope>
    <source>
        <strain evidence="7">Chelidonia</strain>
        <tissue evidence="7">Blood</tissue>
    </source>
</reference>
<comment type="caution">
    <text evidence="7">The sequence shown here is derived from an EMBL/GenBank/DDBJ whole genome shotgun (WGS) entry which is preliminary data.</text>
</comment>
<organism evidence="7 8">
    <name type="scientific">Hirundo rustica rustica</name>
    <dbReference type="NCBI Taxonomy" id="333673"/>
    <lineage>
        <taxon>Eukaryota</taxon>
        <taxon>Metazoa</taxon>
        <taxon>Chordata</taxon>
        <taxon>Craniata</taxon>
        <taxon>Vertebrata</taxon>
        <taxon>Euteleostomi</taxon>
        <taxon>Archelosauria</taxon>
        <taxon>Archosauria</taxon>
        <taxon>Dinosauria</taxon>
        <taxon>Saurischia</taxon>
        <taxon>Theropoda</taxon>
        <taxon>Coelurosauria</taxon>
        <taxon>Aves</taxon>
        <taxon>Neognathae</taxon>
        <taxon>Neoaves</taxon>
        <taxon>Telluraves</taxon>
        <taxon>Australaves</taxon>
        <taxon>Passeriformes</taxon>
        <taxon>Sylvioidea</taxon>
        <taxon>Hirundinidae</taxon>
        <taxon>Hirundo</taxon>
    </lineage>
</organism>
<keyword evidence="3 5" id="KW-0175">Coiled coil</keyword>
<protein>
    <recommendedName>
        <fullName evidence="6">IF rod domain-containing protein</fullName>
    </recommendedName>
</protein>
<dbReference type="FunFam" id="1.20.5.1160:FF:000002">
    <property type="entry name" value="Type I keratin 10"/>
    <property type="match status" value="2"/>
</dbReference>
<feature type="coiled-coil region" evidence="5">
    <location>
        <begin position="190"/>
        <end position="235"/>
    </location>
</feature>
<dbReference type="SUPFAM" id="SSF64593">
    <property type="entry name" value="Intermediate filament protein, coiled coil region"/>
    <property type="match status" value="6"/>
</dbReference>
<feature type="coiled-coil region" evidence="5">
    <location>
        <begin position="1070"/>
        <end position="1157"/>
    </location>
</feature>
<evidence type="ECO:0000256" key="3">
    <source>
        <dbReference type="ARBA" id="ARBA00023054"/>
    </source>
</evidence>
<dbReference type="EMBL" id="QRBI01000137">
    <property type="protein sequence ID" value="RMC01447.1"/>
    <property type="molecule type" value="Genomic_DNA"/>
</dbReference>
<accession>A0A3M0K362</accession>
<feature type="coiled-coil region" evidence="5">
    <location>
        <begin position="342"/>
        <end position="397"/>
    </location>
</feature>
<feature type="coiled-coil region" evidence="5">
    <location>
        <begin position="526"/>
        <end position="560"/>
    </location>
</feature>
<proteinExistence type="inferred from homology"/>
<feature type="coiled-coil region" evidence="5">
    <location>
        <begin position="865"/>
        <end position="970"/>
    </location>
</feature>
<dbReference type="PANTHER" id="PTHR23239:SF121">
    <property type="entry name" value="KERATIN, TYPE I CYTOSKELETAL 13"/>
    <property type="match status" value="1"/>
</dbReference>
<dbReference type="Gene3D" id="1.20.5.170">
    <property type="match status" value="3"/>
</dbReference>
<dbReference type="Gene3D" id="1.20.5.500">
    <property type="entry name" value="Single helix bin"/>
    <property type="match status" value="3"/>
</dbReference>
<evidence type="ECO:0000259" key="6">
    <source>
        <dbReference type="PROSITE" id="PS51842"/>
    </source>
</evidence>
<dbReference type="Gene3D" id="1.20.5.1160">
    <property type="entry name" value="Vasodilator-stimulated phosphoprotein"/>
    <property type="match status" value="3"/>
</dbReference>
<dbReference type="InterPro" id="IPR018039">
    <property type="entry name" value="IF_conserved"/>
</dbReference>
<evidence type="ECO:0000313" key="7">
    <source>
        <dbReference type="EMBL" id="RMC01447.1"/>
    </source>
</evidence>
<dbReference type="PANTHER" id="PTHR23239">
    <property type="entry name" value="INTERMEDIATE FILAMENT"/>
    <property type="match status" value="1"/>
</dbReference>
<dbReference type="InterPro" id="IPR002957">
    <property type="entry name" value="Keratin_I"/>
</dbReference>
<dbReference type="FunFam" id="1.20.5.500:FF:000001">
    <property type="entry name" value="Type II keratin 23"/>
    <property type="match status" value="3"/>
</dbReference>
<dbReference type="InterPro" id="IPR039008">
    <property type="entry name" value="IF_rod_dom"/>
</dbReference>
<dbReference type="PRINTS" id="PR01248">
    <property type="entry name" value="TYPE1KERATIN"/>
</dbReference>
<feature type="domain" description="IF rod" evidence="6">
    <location>
        <begin position="522"/>
        <end position="834"/>
    </location>
</feature>
<dbReference type="AlphaFoldDB" id="A0A3M0K362"/>
<evidence type="ECO:0000256" key="1">
    <source>
        <dbReference type="ARBA" id="ARBA00022744"/>
    </source>
</evidence>
<dbReference type="GO" id="GO:0005882">
    <property type="term" value="C:intermediate filament"/>
    <property type="evidence" value="ECO:0007669"/>
    <property type="project" value="UniProtKB-KW"/>
</dbReference>
<feature type="domain" description="IF rod" evidence="6">
    <location>
        <begin position="861"/>
        <end position="1172"/>
    </location>
</feature>
<feature type="domain" description="IF rod" evidence="6">
    <location>
        <begin position="87"/>
        <end position="398"/>
    </location>
</feature>
<dbReference type="PROSITE" id="PS51842">
    <property type="entry name" value="IF_ROD_2"/>
    <property type="match status" value="3"/>
</dbReference>
<dbReference type="SUPFAM" id="SSF46579">
    <property type="entry name" value="Prefoldin"/>
    <property type="match status" value="1"/>
</dbReference>
<evidence type="ECO:0000256" key="4">
    <source>
        <dbReference type="RuleBase" id="RU000685"/>
    </source>
</evidence>
<keyword evidence="1" id="KW-0416">Keratin</keyword>
<feature type="coiled-coil region" evidence="5">
    <location>
        <begin position="626"/>
        <end position="833"/>
    </location>
</feature>
<sequence>MASYSFRQTSSSVAGGPGASSLRFGGSFRAPSIHGGSGGRGVSVSSARFVSSGLGSGLGGGYGGGSFSSGFSYGGGLGGDGLLSGNEKATMQSLNDRLASYLEKVRALEEANTDLETKIRNWYQKQGPSPARDYSPYFKTIEDLRDKILDATIDNARIVLQIDNARLAADDFKTKFETEQGLRMSVEADINGLRRVLDELTLSRADLELQIEGLKEELAYLKKNHEEELSALRGQVAGQVSVELDSAPGIDLSKILADMRDQYEHMAEKNRKDAEAWFHSKTEELNREVAVNTEQLQSSKSEVTDLRRTLQGLEIELQSQLSMKAALEGTLADTEARYGAQLAQIQGLVGSIEAQLAELRADMERQNTEYKILMDIKTRLEQEIATYRQLLEGQESQMFGSLSGTAAMATSFISSSSTSGGGFGGAGGSSSRLSSVRAGGTYRAPSIHGGSGGRGVSISSARYVSSAGGGYGFGGGYGGGFGGGAACGFGGGSGFGGGAGFGGGFDLGGGFGGGDGLLSGNEKITMQNLNDRLASYLDKVRALEEANSDLEVKIRDWYQKQAPTSPARDYSNYYKIIEDLRDKILAATIDNSRVILEIDNARLAADDFRLKYENELYLRQSVESDINGLRRVLDELTLSRADLEMQIETLKEELAYMKKNHEEEMKEYSNQLSGTVNVEMDAAPGIDLTRVLAEMREQYEALAEKNRKDAEAWFFTQTDELNREVATHTQQIQTSKSEITELRRTLQGLEIELQSQLSMKAGLEANLRDTEGRYCAQLAQIQALITSVEEQLSELRCDMERQNQEYKMLMDIKSRLEQEIATYRQLLEGQDSQPFWLAAGGAPWGGFGEHYGESIFLGGNEKQTMQNLNERLAAYLDKVRALEAANAQLESCILEWHRTKSHGKRHDFNQYEQNVTDMQRQIEDSKITNASILLQIDNANMATEDFRLKYEAEKCRRQGVQLDVENLRKELDGMTIITTDLEMEIEGLREEHILRRKDHEEDMEANRSSQDFKVNVKVNAAPPADLGKILAEIREDYEAIIEKNRQSLDNWYKEQSAAMSLAATPNPEQIQHNENEIKELRRTLQSLDIELQAQISKKHMLEDTLADTRNYYAAALQNMQQIISRCEEELSQVRHDMKQQNNQYKVLLGIKTRLEKEISTYRLLLEGNADGTARKSETKEHSGLSNRKLKAIVHDSVNGEVVSSTVNELPPQA</sequence>
<gene>
    <name evidence="7" type="ORF">DUI87_21886</name>
</gene>
<dbReference type="STRING" id="333673.A0A3M0K362"/>
<name>A0A3M0K362_HIRRU</name>
<dbReference type="Proteomes" id="UP000269221">
    <property type="component" value="Unassembled WGS sequence"/>
</dbReference>
<evidence type="ECO:0000256" key="2">
    <source>
        <dbReference type="ARBA" id="ARBA00022754"/>
    </source>
</evidence>
<comment type="similarity">
    <text evidence="4">Belongs to the intermediate filament family.</text>
</comment>
<dbReference type="Pfam" id="PF00038">
    <property type="entry name" value="Filament"/>
    <property type="match status" value="3"/>
</dbReference>
<evidence type="ECO:0000313" key="8">
    <source>
        <dbReference type="Proteomes" id="UP000269221"/>
    </source>
</evidence>
<feature type="coiled-coil region" evidence="5">
    <location>
        <begin position="91"/>
        <end position="125"/>
    </location>
</feature>
<evidence type="ECO:0000256" key="5">
    <source>
        <dbReference type="SAM" id="Coils"/>
    </source>
</evidence>